<feature type="compositionally biased region" description="Basic and acidic residues" evidence="5">
    <location>
        <begin position="113"/>
        <end position="123"/>
    </location>
</feature>
<proteinExistence type="predicted"/>
<dbReference type="InterPro" id="IPR026673">
    <property type="entry name" value="SPEC3/Stum"/>
</dbReference>
<reference evidence="7" key="1">
    <citation type="submission" date="2025-08" db="UniProtKB">
        <authorList>
            <consortium name="RefSeq"/>
        </authorList>
    </citation>
    <scope>IDENTIFICATION</scope>
</reference>
<feature type="compositionally biased region" description="Polar residues" evidence="5">
    <location>
        <begin position="62"/>
        <end position="71"/>
    </location>
</feature>
<comment type="subcellular location">
    <subcellularLocation>
        <location evidence="1">Membrane</location>
        <topology evidence="1">Multi-pass membrane protein</topology>
    </subcellularLocation>
</comment>
<feature type="compositionally biased region" description="Basic residues" evidence="5">
    <location>
        <begin position="646"/>
        <end position="658"/>
    </location>
</feature>
<feature type="region of interest" description="Disordered" evidence="5">
    <location>
        <begin position="983"/>
        <end position="1048"/>
    </location>
</feature>
<feature type="compositionally biased region" description="Basic and acidic residues" evidence="5">
    <location>
        <begin position="151"/>
        <end position="161"/>
    </location>
</feature>
<evidence type="ECO:0000313" key="7">
    <source>
        <dbReference type="RefSeq" id="XP_012934555.1"/>
    </source>
</evidence>
<feature type="compositionally biased region" description="Polar residues" evidence="5">
    <location>
        <begin position="162"/>
        <end position="172"/>
    </location>
</feature>
<feature type="region of interest" description="Disordered" evidence="5">
    <location>
        <begin position="245"/>
        <end position="280"/>
    </location>
</feature>
<feature type="compositionally biased region" description="Basic and acidic residues" evidence="5">
    <location>
        <begin position="849"/>
        <end position="878"/>
    </location>
</feature>
<keyword evidence="2" id="KW-0812">Transmembrane</keyword>
<protein>
    <submittedName>
        <fullName evidence="7">Uncharacterized protein LOC101850126</fullName>
    </submittedName>
</protein>
<feature type="compositionally biased region" description="Basic and acidic residues" evidence="5">
    <location>
        <begin position="543"/>
        <end position="561"/>
    </location>
</feature>
<organism evidence="6 7">
    <name type="scientific">Aplysia californica</name>
    <name type="common">California sea hare</name>
    <dbReference type="NCBI Taxonomy" id="6500"/>
    <lineage>
        <taxon>Eukaryota</taxon>
        <taxon>Metazoa</taxon>
        <taxon>Spiralia</taxon>
        <taxon>Lophotrochozoa</taxon>
        <taxon>Mollusca</taxon>
        <taxon>Gastropoda</taxon>
        <taxon>Heterobranchia</taxon>
        <taxon>Euthyneura</taxon>
        <taxon>Tectipleura</taxon>
        <taxon>Aplysiida</taxon>
        <taxon>Aplysioidea</taxon>
        <taxon>Aplysiidae</taxon>
        <taxon>Aplysia</taxon>
    </lineage>
</organism>
<feature type="compositionally biased region" description="Polar residues" evidence="5">
    <location>
        <begin position="1024"/>
        <end position="1041"/>
    </location>
</feature>
<dbReference type="PANTHER" id="PTHR21676">
    <property type="entry name" value="PROTEIN STUM"/>
    <property type="match status" value="1"/>
</dbReference>
<feature type="compositionally biased region" description="Basic and acidic residues" evidence="5">
    <location>
        <begin position="918"/>
        <end position="936"/>
    </location>
</feature>
<feature type="compositionally biased region" description="Basic residues" evidence="5">
    <location>
        <begin position="626"/>
        <end position="636"/>
    </location>
</feature>
<feature type="compositionally biased region" description="Basic and acidic residues" evidence="5">
    <location>
        <begin position="756"/>
        <end position="792"/>
    </location>
</feature>
<feature type="compositionally biased region" description="Polar residues" evidence="5">
    <location>
        <begin position="835"/>
        <end position="847"/>
    </location>
</feature>
<dbReference type="Pfam" id="PF15795">
    <property type="entry name" value="Spec3"/>
    <property type="match status" value="1"/>
</dbReference>
<feature type="compositionally biased region" description="Polar residues" evidence="5">
    <location>
        <begin position="261"/>
        <end position="280"/>
    </location>
</feature>
<feature type="region of interest" description="Disordered" evidence="5">
    <location>
        <begin position="317"/>
        <end position="403"/>
    </location>
</feature>
<feature type="compositionally biased region" description="Basic and acidic residues" evidence="5">
    <location>
        <begin position="317"/>
        <end position="336"/>
    </location>
</feature>
<sequence>MSAGSSYKATGELTPVERTDRVSVPPTGAPDHSVSSPPKLDSETSVKSILVQEGTDNVAGDDNSTATSLKAQSEHCDPIESAFYQISDHDVDQGGHSQTGSHELNNCVFGVGETEKDNESEKRIKSHYRSNSLLSEAEEKIGMTNTEMEDEKGRQIIKDSEMSSNRPVSPTLSILKRQNEGLWDTQRGVETMHQGEGETLPPTSGVDVMSSLDKDPDASDTKGSNENLKDVLPQKDITGALIYSRAGTPTTELTEKDGSHNSDNTTETITGQTKSISNPLSLNRRDSVESSYFALFENESAADDIFYQNVRTSVSEVTKDELKGEQTNERVDKTDESSAVLDNAVLTESRNVSSSEDEENSDDSDYETNYNYREEDGKFMSTRENSPIDQRNSEKSHSGKPHVKFGDVIEEIISVTKLDTDDEIEKEALAHMDIVDDDGVNAPLKSLAPDNASPTSSSPRHTGGGSPNHSSRNGTREIKSSSDSAITIPSGEATGTMAADRDGRAWQDSRLDSLAEPEDQKIFRSTNRVNKRRPKKWCDEEDTHSAGEDFREREDDLKDLDIYSDDEADYRLSPNLDSGSDQDFPMKSPKRRAKPSMATYQSVEEMKAIDRLKVGPYSQSISAPNHKPKSPRRRAFHGATKSSSNKVRKSKQGARPKSKTSQEGDKIATKLKSKPQKPEETVAAAVKMKPAKTQRRKAPNSASEKTRLSSEVKKTVSKKTASGYIVKGKLSREDRSDSVENVATESVDDMEPVDTFGDKEEAKPETLLLKKEEGKLTPLKADIKKRSNEKKVSLAPATKADEKQNGKSANKIEGNPHMIQPPSNGSVHHHKNGIFNKNVSTTVTSETPIEDKINVEEPQEKKSRPSLREWFKSKKKDTPSSPKATRKLAAKYKTENTPRTDRSTPRADASKIIITVPDADKANDTESSKGKKEDKKHAKQSPNSTLPATITIVDETSDSVDANKTPETGKMILNKIKRKLNEKRLSTSTNSNVSLPLNGASRSPSPDTLHGSGNSRLAGRVAHKTQSMSSLQVPGPQTSGSPLAPPLEEDTVSLYSKRDSTLDSVSRKSVDYRIRNTTTVILPHTDEKPTKSVVANDETTPYLPLGLAVTCLCLNIVLPGSGTAVSGLSILCCGQPRLSGKTDQLMSTICANLMLGLAQLFTVTFLLVGWFWSIGWGFKLVALSVQHREEMKEQRAKELQALALSAFGSPKRATLFGT</sequence>
<feature type="compositionally biased region" description="Basic residues" evidence="5">
    <location>
        <begin position="689"/>
        <end position="698"/>
    </location>
</feature>
<accession>A0ABM0ZU78</accession>
<feature type="compositionally biased region" description="Acidic residues" evidence="5">
    <location>
        <begin position="355"/>
        <end position="366"/>
    </location>
</feature>
<evidence type="ECO:0000256" key="3">
    <source>
        <dbReference type="ARBA" id="ARBA00022989"/>
    </source>
</evidence>
<feature type="compositionally biased region" description="Basic and acidic residues" evidence="5">
    <location>
        <begin position="704"/>
        <end position="714"/>
    </location>
</feature>
<gene>
    <name evidence="7" type="primary">LOC101850126</name>
</gene>
<dbReference type="RefSeq" id="XP_012934555.1">
    <property type="nucleotide sequence ID" value="XM_013079101.2"/>
</dbReference>
<feature type="compositionally biased region" description="Polar residues" evidence="5">
    <location>
        <begin position="986"/>
        <end position="1015"/>
    </location>
</feature>
<evidence type="ECO:0000256" key="2">
    <source>
        <dbReference type="ARBA" id="ARBA00022692"/>
    </source>
</evidence>
<keyword evidence="3" id="KW-1133">Transmembrane helix</keyword>
<feature type="compositionally biased region" description="Basic and acidic residues" evidence="5">
    <location>
        <begin position="892"/>
        <end position="909"/>
    </location>
</feature>
<name>A0ABM0ZU78_APLCA</name>
<evidence type="ECO:0000256" key="5">
    <source>
        <dbReference type="SAM" id="MobiDB-lite"/>
    </source>
</evidence>
<evidence type="ECO:0000256" key="4">
    <source>
        <dbReference type="ARBA" id="ARBA00023136"/>
    </source>
</evidence>
<feature type="compositionally biased region" description="Basic and acidic residues" evidence="5">
    <location>
        <begin position="499"/>
        <end position="522"/>
    </location>
</feature>
<evidence type="ECO:0000256" key="1">
    <source>
        <dbReference type="ARBA" id="ARBA00004141"/>
    </source>
</evidence>
<keyword evidence="4" id="KW-0472">Membrane</keyword>
<feature type="region of interest" description="Disordered" evidence="5">
    <location>
        <begin position="113"/>
        <end position="233"/>
    </location>
</feature>
<dbReference type="Proteomes" id="UP000694888">
    <property type="component" value="Unplaced"/>
</dbReference>
<dbReference type="GeneID" id="101850126"/>
<dbReference type="PANTHER" id="PTHR21676:SF7">
    <property type="entry name" value="PROTEIN SPEC3"/>
    <property type="match status" value="1"/>
</dbReference>
<feature type="region of interest" description="Disordered" evidence="5">
    <location>
        <begin position="614"/>
        <end position="966"/>
    </location>
</feature>
<feature type="region of interest" description="Disordered" evidence="5">
    <location>
        <begin position="1"/>
        <end position="74"/>
    </location>
</feature>
<feature type="region of interest" description="Disordered" evidence="5">
    <location>
        <begin position="439"/>
        <end position="601"/>
    </location>
</feature>
<evidence type="ECO:0000313" key="6">
    <source>
        <dbReference type="Proteomes" id="UP000694888"/>
    </source>
</evidence>
<keyword evidence="6" id="KW-1185">Reference proteome</keyword>